<dbReference type="PANTHER" id="PTHR14296">
    <property type="entry name" value="REMODELING AND SPACING FACTOR 1"/>
    <property type="match status" value="1"/>
</dbReference>
<feature type="domain" description="DDT" evidence="4">
    <location>
        <begin position="108"/>
        <end position="152"/>
    </location>
</feature>
<proteinExistence type="predicted"/>
<protein>
    <submittedName>
        <fullName evidence="7">DDT domain-containing protein DDR4-like</fullName>
    </submittedName>
</protein>
<accession>A0AB40AXL0</accession>
<evidence type="ECO:0000259" key="4">
    <source>
        <dbReference type="Pfam" id="PF02791"/>
    </source>
</evidence>
<sequence length="701" mass="80593">MPSDGEASPSPLDLAPPPATAESSPSSSERLRPDPSPRRTRLPRACTSRPSPRLLSPPDPRPSPADLKEREERRRNARIITTLGPPPPSSPSLLPRWGLRSMWELASLLNFLHVFRPMLNIAAEFSAEELETALITPNNTLEEIHIPLLKAIPPVIRMALGHATWITVLCRKLKYWWHWVAEGEPPIIASHGTEIETYKTLDPGTRMLILKALCDIRVEQEDIRTYIESSLKQGIQLTAFRRERIGGDSHGISYWYEDDPIIGHRLYREIRQVEVTKFKSKGPSRPVVSYQWETVATNFDEFQEVSDKLFLSKNKTEAVLGKKLKIRILPEIEKIHKKKERLLKKQHRQALLLDSFLTTEGHTSGRALRDRKPVTYTFDDYDRSISEAIKITKQPSPEQITRREAVAKTNASTNGKWSESPRISQQLENKSQFPKSENWEEIDAGHLSEPLDRRRRKRPQRYSEKEFVEAVPDELDFDSDDDIVGEAVYDEEYLRSRKQRKVASSSDGDEEYRWEDENAQDEEEDDGDDNFSDGEDQVEHRQSGKFLHRSRRETKMRSVGELQSGLRRSKRSTRQRVNYRQYAVSDTEEGYTKRFKPPKLKVSDVNWDPSDELEMPAPSPESQQKDIDEKLTDQNSHHKQQARESAETTSSSQEEDDSAQRRFLDLNKLAPVIGIDDGSRPLLKDEDVDNFLPSKAQTVHS</sequence>
<dbReference type="InterPro" id="IPR028938">
    <property type="entry name" value="Rsf1-like"/>
</dbReference>
<dbReference type="GO" id="GO:0006355">
    <property type="term" value="P:regulation of DNA-templated transcription"/>
    <property type="evidence" value="ECO:0007669"/>
    <property type="project" value="InterPro"/>
</dbReference>
<feature type="compositionally biased region" description="Basic and acidic residues" evidence="3">
    <location>
        <begin position="623"/>
        <end position="646"/>
    </location>
</feature>
<gene>
    <name evidence="7" type="primary">LOC120256007</name>
</gene>
<organism evidence="6 7">
    <name type="scientific">Dioscorea cayennensis subsp. rotundata</name>
    <name type="common">White Guinea yam</name>
    <name type="synonym">Dioscorea rotundata</name>
    <dbReference type="NCBI Taxonomy" id="55577"/>
    <lineage>
        <taxon>Eukaryota</taxon>
        <taxon>Viridiplantae</taxon>
        <taxon>Streptophyta</taxon>
        <taxon>Embryophyta</taxon>
        <taxon>Tracheophyta</taxon>
        <taxon>Spermatophyta</taxon>
        <taxon>Magnoliopsida</taxon>
        <taxon>Liliopsida</taxon>
        <taxon>Dioscoreales</taxon>
        <taxon>Dioscoreaceae</taxon>
        <taxon>Dioscorea</taxon>
    </lineage>
</organism>
<dbReference type="GO" id="GO:0031213">
    <property type="term" value="C:RSF complex"/>
    <property type="evidence" value="ECO:0007669"/>
    <property type="project" value="InterPro"/>
</dbReference>
<dbReference type="RefSeq" id="XP_039119711.1">
    <property type="nucleotide sequence ID" value="XM_039263777.1"/>
</dbReference>
<evidence type="ECO:0000256" key="2">
    <source>
        <dbReference type="ARBA" id="ARBA00023242"/>
    </source>
</evidence>
<dbReference type="InterPro" id="IPR028942">
    <property type="entry name" value="WHIM1_dom"/>
</dbReference>
<evidence type="ECO:0000256" key="1">
    <source>
        <dbReference type="ARBA" id="ARBA00004123"/>
    </source>
</evidence>
<dbReference type="Proteomes" id="UP001515500">
    <property type="component" value="Unplaced"/>
</dbReference>
<dbReference type="AlphaFoldDB" id="A0AB40AXL0"/>
<dbReference type="Pfam" id="PF15612">
    <property type="entry name" value="WHIM1"/>
    <property type="match status" value="1"/>
</dbReference>
<evidence type="ECO:0000256" key="3">
    <source>
        <dbReference type="SAM" id="MobiDB-lite"/>
    </source>
</evidence>
<feature type="region of interest" description="Disordered" evidence="3">
    <location>
        <begin position="394"/>
        <end position="444"/>
    </location>
</feature>
<evidence type="ECO:0000313" key="7">
    <source>
        <dbReference type="RefSeq" id="XP_039119711.1"/>
    </source>
</evidence>
<feature type="compositionally biased region" description="Acidic residues" evidence="3">
    <location>
        <begin position="507"/>
        <end position="536"/>
    </location>
</feature>
<dbReference type="PANTHER" id="PTHR14296:SF3">
    <property type="entry name" value="DIKAR, ISOFORM F"/>
    <property type="match status" value="1"/>
</dbReference>
<feature type="compositionally biased region" description="Polar residues" evidence="3">
    <location>
        <begin position="409"/>
        <end position="435"/>
    </location>
</feature>
<comment type="subcellular location">
    <subcellularLocation>
        <location evidence="1">Nucleus</location>
    </subcellularLocation>
</comment>
<feature type="domain" description="WHIM1" evidence="5">
    <location>
        <begin position="197"/>
        <end position="228"/>
    </location>
</feature>
<feature type="region of interest" description="Disordered" evidence="3">
    <location>
        <begin position="494"/>
        <end position="663"/>
    </location>
</feature>
<dbReference type="InterPro" id="IPR018501">
    <property type="entry name" value="DDT_dom"/>
</dbReference>
<feature type="region of interest" description="Disordered" evidence="3">
    <location>
        <begin position="1"/>
        <end position="71"/>
    </location>
</feature>
<evidence type="ECO:0000259" key="5">
    <source>
        <dbReference type="Pfam" id="PF15612"/>
    </source>
</evidence>
<dbReference type="GeneID" id="120256007"/>
<dbReference type="Pfam" id="PF02791">
    <property type="entry name" value="DDT"/>
    <property type="match status" value="1"/>
</dbReference>
<keyword evidence="2" id="KW-0539">Nucleus</keyword>
<name>A0AB40AXL0_DIOCR</name>
<reference evidence="7" key="1">
    <citation type="submission" date="2025-08" db="UniProtKB">
        <authorList>
            <consortium name="RefSeq"/>
        </authorList>
    </citation>
    <scope>IDENTIFICATION</scope>
</reference>
<evidence type="ECO:0000313" key="6">
    <source>
        <dbReference type="Proteomes" id="UP001515500"/>
    </source>
</evidence>
<keyword evidence="6" id="KW-1185">Reference proteome</keyword>